<dbReference type="GO" id="GO:0019243">
    <property type="term" value="P:methylglyoxal catabolic process to D-lactate via S-lactoyl-glutathione"/>
    <property type="evidence" value="ECO:0007669"/>
    <property type="project" value="TreeGrafter"/>
</dbReference>
<dbReference type="PANTHER" id="PTHR48094">
    <property type="entry name" value="PROTEIN/NUCLEIC ACID DEGLYCASE DJ-1-RELATED"/>
    <property type="match status" value="1"/>
</dbReference>
<evidence type="ECO:0000259" key="4">
    <source>
        <dbReference type="Pfam" id="PF01965"/>
    </source>
</evidence>
<keyword evidence="1" id="KW-0346">Stress response</keyword>
<comment type="caution">
    <text evidence="5">The sequence shown here is derived from an EMBL/GenBank/DDBJ whole genome shotgun (WGS) entry which is preliminary data.</text>
</comment>
<evidence type="ECO:0000313" key="5">
    <source>
        <dbReference type="EMBL" id="NAY93479.1"/>
    </source>
</evidence>
<dbReference type="InterPro" id="IPR050325">
    <property type="entry name" value="Prot/Nucl_acid_deglycase"/>
</dbReference>
<dbReference type="CDD" id="cd03141">
    <property type="entry name" value="GATase1_Hsp31_like"/>
    <property type="match status" value="1"/>
</dbReference>
<keyword evidence="6" id="KW-1185">Reference proteome</keyword>
<dbReference type="Proteomes" id="UP000667650">
    <property type="component" value="Unassembled WGS sequence"/>
</dbReference>
<protein>
    <submittedName>
        <fullName evidence="5">Type 1 glutamine amidotransferase domain-containing protein</fullName>
    </submittedName>
</protein>
<name>A0A964TFD5_9FLAO</name>
<evidence type="ECO:0000256" key="2">
    <source>
        <dbReference type="ARBA" id="ARBA00023239"/>
    </source>
</evidence>
<dbReference type="SUPFAM" id="SSF52317">
    <property type="entry name" value="Class I glutamine amidotransferase-like"/>
    <property type="match status" value="1"/>
</dbReference>
<gene>
    <name evidence="5" type="ORF">GTQ34_16325</name>
</gene>
<proteinExistence type="inferred from homology"/>
<dbReference type="GO" id="GO:0005737">
    <property type="term" value="C:cytoplasm"/>
    <property type="evidence" value="ECO:0007669"/>
    <property type="project" value="TreeGrafter"/>
</dbReference>
<comment type="similarity">
    <text evidence="3">Belongs to the peptidase C56 family. HSP31-like subfamily.</text>
</comment>
<evidence type="ECO:0000256" key="3">
    <source>
        <dbReference type="ARBA" id="ARBA00038493"/>
    </source>
</evidence>
<dbReference type="Pfam" id="PF01965">
    <property type="entry name" value="DJ-1_PfpI"/>
    <property type="match status" value="1"/>
</dbReference>
<evidence type="ECO:0000313" key="6">
    <source>
        <dbReference type="Proteomes" id="UP000667650"/>
    </source>
</evidence>
<dbReference type="RefSeq" id="WP_166524890.1">
    <property type="nucleotide sequence ID" value="NZ_JAAABI010000013.1"/>
</dbReference>
<organism evidence="5 6">
    <name type="scientific">Flagellimonas ochracea</name>
    <dbReference type="NCBI Taxonomy" id="2696472"/>
    <lineage>
        <taxon>Bacteria</taxon>
        <taxon>Pseudomonadati</taxon>
        <taxon>Bacteroidota</taxon>
        <taxon>Flavobacteriia</taxon>
        <taxon>Flavobacteriales</taxon>
        <taxon>Flavobacteriaceae</taxon>
        <taxon>Flagellimonas</taxon>
    </lineage>
</organism>
<accession>A0A964TFD5</accession>
<dbReference type="AlphaFoldDB" id="A0A964TFD5"/>
<keyword evidence="5" id="KW-0315">Glutamine amidotransferase</keyword>
<keyword evidence="2" id="KW-0456">Lyase</keyword>
<dbReference type="InterPro" id="IPR029062">
    <property type="entry name" value="Class_I_gatase-like"/>
</dbReference>
<dbReference type="InterPro" id="IPR002818">
    <property type="entry name" value="DJ-1/PfpI"/>
</dbReference>
<dbReference type="Gene3D" id="3.40.50.880">
    <property type="match status" value="1"/>
</dbReference>
<sequence>MERKKILFITTSHSDFGSSGMKTGVWLEEVATPYYIFKEAGFKVEIASILGSKIPIDPISETKEWQTADTIKFKNDRVAMEQLQKSLKLDELDVNQYLQVYLPGGHGPMWDFIGNELLTKILYEFYRRGKVIGAICHGVAALVDLQNSKGRALVKGKNLTAFSDDEENAVNAQEIVPFLLETRLRELGALYSKGDNFSSHVVIDNHLVTGQNPASSKATAEAMIAFDKKRNLMT</sequence>
<reference evidence="5" key="1">
    <citation type="submission" date="2020-01" db="EMBL/GenBank/DDBJ databases">
        <title>Muricauda ochracea sp. nov., isolated from a tidal flat of Garorim bay in Korea.</title>
        <authorList>
            <person name="Kim D."/>
            <person name="Yoo Y."/>
            <person name="Kim J.-J."/>
        </authorList>
    </citation>
    <scope>NUCLEOTIDE SEQUENCE</scope>
    <source>
        <strain evidence="5">JGD-17</strain>
    </source>
</reference>
<evidence type="ECO:0000256" key="1">
    <source>
        <dbReference type="ARBA" id="ARBA00023016"/>
    </source>
</evidence>
<dbReference type="PANTHER" id="PTHR48094:SF11">
    <property type="entry name" value="GLUTATHIONE-INDEPENDENT GLYOXALASE HSP31-RELATED"/>
    <property type="match status" value="1"/>
</dbReference>
<dbReference type="EMBL" id="JAAABI010000013">
    <property type="protein sequence ID" value="NAY93479.1"/>
    <property type="molecule type" value="Genomic_DNA"/>
</dbReference>
<dbReference type="GO" id="GO:0019172">
    <property type="term" value="F:glyoxalase III activity"/>
    <property type="evidence" value="ECO:0007669"/>
    <property type="project" value="TreeGrafter"/>
</dbReference>
<feature type="domain" description="DJ-1/PfpI" evidence="4">
    <location>
        <begin position="28"/>
        <end position="223"/>
    </location>
</feature>